<evidence type="ECO:0000256" key="12">
    <source>
        <dbReference type="ARBA" id="ARBA00022741"/>
    </source>
</evidence>
<accession>A0ABY6CWJ4</accession>
<evidence type="ECO:0000256" key="15">
    <source>
        <dbReference type="ARBA" id="ARBA00023134"/>
    </source>
</evidence>
<dbReference type="InterPro" id="IPR003203">
    <property type="entry name" value="CobU/CobP"/>
</dbReference>
<reference evidence="18" key="1">
    <citation type="submission" date="2022-10" db="EMBL/GenBank/DDBJ databases">
        <title>Comparative genomics and taxonomic characterization of three novel marine species of genus Reichenbachiella exhibiting antioxidant and polysaccharide degradation activities.</title>
        <authorList>
            <person name="Muhammad N."/>
            <person name="Lee Y.-J."/>
            <person name="Ko J."/>
            <person name="Kim S.-G."/>
        </authorList>
    </citation>
    <scope>NUCLEOTIDE SEQUENCE</scope>
    <source>
        <strain evidence="18">Wsw4-B4</strain>
    </source>
</reference>
<dbReference type="RefSeq" id="WP_263049830.1">
    <property type="nucleotide sequence ID" value="NZ_CP106735.1"/>
</dbReference>
<evidence type="ECO:0000313" key="19">
    <source>
        <dbReference type="Proteomes" id="UP001062165"/>
    </source>
</evidence>
<keyword evidence="15" id="KW-0342">GTP-binding</keyword>
<dbReference type="EC" id="2.7.1.156" evidence="8"/>
<dbReference type="GO" id="GO:0016779">
    <property type="term" value="F:nucleotidyltransferase activity"/>
    <property type="evidence" value="ECO:0007669"/>
    <property type="project" value="UniProtKB-KW"/>
</dbReference>
<comment type="similarity">
    <text evidence="7">Belongs to the CobU/CobP family.</text>
</comment>
<sequence length="167" mass="18881">MITYISGGERSGKSSYAQCMALELSDHPIYLATAKAHDSNFEERIKRHQAERDERWTNIEEQFDLSSVLPSDRIVVIDCVTLWLSNFFSKTKSNRNEALALAKAEFNKLLNYSGHLIFISNEIGMGLHGDTQIGRDFVEVQGWINQHIAQAANTAYFMVSGLPIKLK</sequence>
<evidence type="ECO:0000256" key="6">
    <source>
        <dbReference type="ARBA" id="ARBA00005159"/>
    </source>
</evidence>
<keyword evidence="14" id="KW-0067">ATP-binding</keyword>
<evidence type="ECO:0000256" key="7">
    <source>
        <dbReference type="ARBA" id="ARBA00007490"/>
    </source>
</evidence>
<comment type="catalytic activity">
    <reaction evidence="3">
        <text>adenosylcob(III)inamide + GTP = adenosylcob(III)inamide phosphate + GDP + H(+)</text>
        <dbReference type="Rhea" id="RHEA:15765"/>
        <dbReference type="ChEBI" id="CHEBI:2480"/>
        <dbReference type="ChEBI" id="CHEBI:15378"/>
        <dbReference type="ChEBI" id="CHEBI:37565"/>
        <dbReference type="ChEBI" id="CHEBI:58189"/>
        <dbReference type="ChEBI" id="CHEBI:58502"/>
        <dbReference type="EC" id="2.7.1.156"/>
    </reaction>
</comment>
<dbReference type="PANTHER" id="PTHR34848:SF1">
    <property type="entry name" value="BIFUNCTIONAL ADENOSYLCOBALAMIN BIOSYNTHESIS PROTEIN COBU"/>
    <property type="match status" value="1"/>
</dbReference>
<evidence type="ECO:0000256" key="8">
    <source>
        <dbReference type="ARBA" id="ARBA00012016"/>
    </source>
</evidence>
<evidence type="ECO:0000256" key="14">
    <source>
        <dbReference type="ARBA" id="ARBA00022840"/>
    </source>
</evidence>
<evidence type="ECO:0000313" key="18">
    <source>
        <dbReference type="EMBL" id="UXX78084.1"/>
    </source>
</evidence>
<dbReference type="CDD" id="cd00544">
    <property type="entry name" value="CobU"/>
    <property type="match status" value="1"/>
</dbReference>
<keyword evidence="11" id="KW-0808">Transferase</keyword>
<evidence type="ECO:0000256" key="10">
    <source>
        <dbReference type="ARBA" id="ARBA00022573"/>
    </source>
</evidence>
<evidence type="ECO:0000256" key="5">
    <source>
        <dbReference type="ARBA" id="ARBA00004692"/>
    </source>
</evidence>
<dbReference type="Gene3D" id="3.40.50.300">
    <property type="entry name" value="P-loop containing nucleotide triphosphate hydrolases"/>
    <property type="match status" value="1"/>
</dbReference>
<evidence type="ECO:0000256" key="4">
    <source>
        <dbReference type="ARBA" id="ARBA00003889"/>
    </source>
</evidence>
<comment type="catalytic activity">
    <reaction evidence="2">
        <text>adenosylcob(III)inamide phosphate + GTP + H(+) = adenosylcob(III)inamide-GDP + diphosphate</text>
        <dbReference type="Rhea" id="RHEA:22712"/>
        <dbReference type="ChEBI" id="CHEBI:15378"/>
        <dbReference type="ChEBI" id="CHEBI:33019"/>
        <dbReference type="ChEBI" id="CHEBI:37565"/>
        <dbReference type="ChEBI" id="CHEBI:58502"/>
        <dbReference type="ChEBI" id="CHEBI:60487"/>
        <dbReference type="EC" id="2.7.7.62"/>
    </reaction>
</comment>
<organism evidence="18 19">
    <name type="scientific">Reichenbachiella carrageenanivorans</name>
    <dbReference type="NCBI Taxonomy" id="2979869"/>
    <lineage>
        <taxon>Bacteria</taxon>
        <taxon>Pseudomonadati</taxon>
        <taxon>Bacteroidota</taxon>
        <taxon>Cytophagia</taxon>
        <taxon>Cytophagales</taxon>
        <taxon>Reichenbachiellaceae</taxon>
        <taxon>Reichenbachiella</taxon>
    </lineage>
</organism>
<protein>
    <recommendedName>
        <fullName evidence="16">Adenosylcobinamide kinase</fullName>
        <ecNumber evidence="8">2.7.1.156</ecNumber>
        <ecNumber evidence="9">2.7.7.62</ecNumber>
    </recommendedName>
    <alternativeName>
        <fullName evidence="17">Adenosylcobinamide-phosphate guanylyltransferase</fullName>
    </alternativeName>
</protein>
<evidence type="ECO:0000256" key="11">
    <source>
        <dbReference type="ARBA" id="ARBA00022679"/>
    </source>
</evidence>
<evidence type="ECO:0000256" key="17">
    <source>
        <dbReference type="ARBA" id="ARBA00030571"/>
    </source>
</evidence>
<dbReference type="EC" id="2.7.7.62" evidence="9"/>
<dbReference type="SUPFAM" id="SSF52540">
    <property type="entry name" value="P-loop containing nucleoside triphosphate hydrolases"/>
    <property type="match status" value="1"/>
</dbReference>
<dbReference type="InterPro" id="IPR027417">
    <property type="entry name" value="P-loop_NTPase"/>
</dbReference>
<dbReference type="PANTHER" id="PTHR34848">
    <property type="match status" value="1"/>
</dbReference>
<dbReference type="EMBL" id="CP106735">
    <property type="protein sequence ID" value="UXX78084.1"/>
    <property type="molecule type" value="Genomic_DNA"/>
</dbReference>
<dbReference type="Proteomes" id="UP001062165">
    <property type="component" value="Chromosome"/>
</dbReference>
<comment type="function">
    <text evidence="4">Catalyzes ATP-dependent phosphorylation of adenosylcobinamide and addition of GMP to adenosylcobinamide phosphate.</text>
</comment>
<gene>
    <name evidence="18" type="ORF">N7E81_12020</name>
</gene>
<dbReference type="PIRSF" id="PIRSF006135">
    <property type="entry name" value="CobU"/>
    <property type="match status" value="1"/>
</dbReference>
<keyword evidence="19" id="KW-1185">Reference proteome</keyword>
<evidence type="ECO:0000256" key="2">
    <source>
        <dbReference type="ARBA" id="ARBA00000711"/>
    </source>
</evidence>
<evidence type="ECO:0000256" key="13">
    <source>
        <dbReference type="ARBA" id="ARBA00022777"/>
    </source>
</evidence>
<comment type="pathway">
    <text evidence="5">Cofactor biosynthesis; adenosylcobalamin biosynthesis; adenosylcobalamin from cob(II)yrinate a,c-diamide: step 6/7.</text>
</comment>
<name>A0ABY6CWJ4_9BACT</name>
<comment type="catalytic activity">
    <reaction evidence="1">
        <text>adenosylcob(III)inamide + ATP = adenosylcob(III)inamide phosphate + ADP + H(+)</text>
        <dbReference type="Rhea" id="RHEA:15769"/>
        <dbReference type="ChEBI" id="CHEBI:2480"/>
        <dbReference type="ChEBI" id="CHEBI:15378"/>
        <dbReference type="ChEBI" id="CHEBI:30616"/>
        <dbReference type="ChEBI" id="CHEBI:58502"/>
        <dbReference type="ChEBI" id="CHEBI:456216"/>
        <dbReference type="EC" id="2.7.1.156"/>
    </reaction>
</comment>
<keyword evidence="10" id="KW-0169">Cobalamin biosynthesis</keyword>
<keyword evidence="12" id="KW-0547">Nucleotide-binding</keyword>
<keyword evidence="13 18" id="KW-0418">Kinase</keyword>
<evidence type="ECO:0000256" key="9">
    <source>
        <dbReference type="ARBA" id="ARBA00012523"/>
    </source>
</evidence>
<dbReference type="GO" id="GO:0016301">
    <property type="term" value="F:kinase activity"/>
    <property type="evidence" value="ECO:0007669"/>
    <property type="project" value="UniProtKB-KW"/>
</dbReference>
<proteinExistence type="inferred from homology"/>
<dbReference type="Pfam" id="PF02283">
    <property type="entry name" value="CobU"/>
    <property type="match status" value="1"/>
</dbReference>
<comment type="pathway">
    <text evidence="6">Cofactor biosynthesis; adenosylcobalamin biosynthesis; adenosylcobalamin from cob(II)yrinate a,c-diamide: step 5/7.</text>
</comment>
<evidence type="ECO:0000256" key="3">
    <source>
        <dbReference type="ARBA" id="ARBA00001522"/>
    </source>
</evidence>
<evidence type="ECO:0000256" key="1">
    <source>
        <dbReference type="ARBA" id="ARBA00000312"/>
    </source>
</evidence>
<evidence type="ECO:0000256" key="16">
    <source>
        <dbReference type="ARBA" id="ARBA00029570"/>
    </source>
</evidence>
<keyword evidence="18" id="KW-0548">Nucleotidyltransferase</keyword>